<reference evidence="1 2" key="1">
    <citation type="submission" date="2020-08" db="EMBL/GenBank/DDBJ databases">
        <authorList>
            <person name="Newling K."/>
            <person name="Davey J."/>
            <person name="Forrester S."/>
        </authorList>
    </citation>
    <scope>NUCLEOTIDE SEQUENCE [LARGE SCALE GENOMIC DNA]</scope>
    <source>
        <strain evidence="2">Crithidia deanei Carvalho (ATCC PRA-265)</strain>
    </source>
</reference>
<dbReference type="AlphaFoldDB" id="A0A7G2C824"/>
<evidence type="ECO:0000313" key="2">
    <source>
        <dbReference type="Proteomes" id="UP000515908"/>
    </source>
</evidence>
<organism evidence="1 2">
    <name type="scientific">Angomonas deanei</name>
    <dbReference type="NCBI Taxonomy" id="59799"/>
    <lineage>
        <taxon>Eukaryota</taxon>
        <taxon>Discoba</taxon>
        <taxon>Euglenozoa</taxon>
        <taxon>Kinetoplastea</taxon>
        <taxon>Metakinetoplastina</taxon>
        <taxon>Trypanosomatida</taxon>
        <taxon>Trypanosomatidae</taxon>
        <taxon>Strigomonadinae</taxon>
        <taxon>Angomonas</taxon>
    </lineage>
</organism>
<sequence>MTANKAFSAKLHRLLLNDQEGLKSIFSDSDFKSVNIENGVFIDLIERSLPNDIIAPFVNVADDEQLSLLVSLIVLYSNVYPLENVFAHMKKKEEMIEKHKLKALFMTACDRGDLTAIRSLVENKCYDPNDTRPLVVICRNEMNKTVINQDLIKYIFEVFPKAQDDVKYLLQDCVPLAKHEQTKTAMKELLNQYLS</sequence>
<name>A0A7G2C824_9TRYP</name>
<keyword evidence="2" id="KW-1185">Reference proteome</keyword>
<dbReference type="EMBL" id="LR877149">
    <property type="protein sequence ID" value="CAD2215896.1"/>
    <property type="molecule type" value="Genomic_DNA"/>
</dbReference>
<evidence type="ECO:0000313" key="1">
    <source>
        <dbReference type="EMBL" id="CAD2215896.1"/>
    </source>
</evidence>
<dbReference type="OrthoDB" id="238669at2759"/>
<evidence type="ECO:0008006" key="3">
    <source>
        <dbReference type="Google" id="ProtNLM"/>
    </source>
</evidence>
<proteinExistence type="predicted"/>
<dbReference type="Proteomes" id="UP000515908">
    <property type="component" value="Chromosome 05"/>
</dbReference>
<accession>A0A7G2C824</accession>
<dbReference type="VEuPathDB" id="TriTrypDB:ADEAN_000335400"/>
<protein>
    <recommendedName>
        <fullName evidence="3">Ankyrin repeats (3 copies)</fullName>
    </recommendedName>
</protein>
<gene>
    <name evidence="1" type="ORF">ADEAN_000335400</name>
</gene>